<gene>
    <name evidence="2" type="ORF">ORQ98_26190</name>
</gene>
<keyword evidence="1" id="KW-0732">Signal</keyword>
<keyword evidence="3" id="KW-1185">Reference proteome</keyword>
<feature type="signal peptide" evidence="1">
    <location>
        <begin position="1"/>
        <end position="19"/>
    </location>
</feature>
<feature type="chain" id="PRO_5045643618" evidence="1">
    <location>
        <begin position="20"/>
        <end position="77"/>
    </location>
</feature>
<reference evidence="2 3" key="1">
    <citation type="submission" date="2022-11" db="EMBL/GenBank/DDBJ databases">
        <title>Spartinivicinus poritis sp. nov., isolated from scleractinian coral Porites lutea.</title>
        <authorList>
            <person name="Zhang G."/>
            <person name="Cai L."/>
            <person name="Wei Q."/>
        </authorList>
    </citation>
    <scope>NUCLEOTIDE SEQUENCE [LARGE SCALE GENOMIC DNA]</scope>
    <source>
        <strain evidence="2 3">A2-2</strain>
    </source>
</reference>
<organism evidence="2 3">
    <name type="scientific">Spartinivicinus poritis</name>
    <dbReference type="NCBI Taxonomy" id="2994640"/>
    <lineage>
        <taxon>Bacteria</taxon>
        <taxon>Pseudomonadati</taxon>
        <taxon>Pseudomonadota</taxon>
        <taxon>Gammaproteobacteria</taxon>
        <taxon>Oceanospirillales</taxon>
        <taxon>Zooshikellaceae</taxon>
        <taxon>Spartinivicinus</taxon>
    </lineage>
</organism>
<name>A0ABT5UGE6_9GAMM</name>
<protein>
    <submittedName>
        <fullName evidence="2">Uncharacterized protein</fullName>
    </submittedName>
</protein>
<dbReference type="EMBL" id="JAPMOU010000064">
    <property type="protein sequence ID" value="MDE1465457.1"/>
    <property type="molecule type" value="Genomic_DNA"/>
</dbReference>
<evidence type="ECO:0000313" key="2">
    <source>
        <dbReference type="EMBL" id="MDE1465457.1"/>
    </source>
</evidence>
<comment type="caution">
    <text evidence="2">The sequence shown here is derived from an EMBL/GenBank/DDBJ whole genome shotgun (WGS) entry which is preliminary data.</text>
</comment>
<evidence type="ECO:0000256" key="1">
    <source>
        <dbReference type="SAM" id="SignalP"/>
    </source>
</evidence>
<accession>A0ABT5UGE6</accession>
<evidence type="ECO:0000313" key="3">
    <source>
        <dbReference type="Proteomes" id="UP001528823"/>
    </source>
</evidence>
<proteinExistence type="predicted"/>
<dbReference type="Proteomes" id="UP001528823">
    <property type="component" value="Unassembled WGS sequence"/>
</dbReference>
<sequence>MKKICIIVILYLISAVSHAYNHSTSGAETTISKIDYENTLEGSGSENNKPIKINYAVLTEEQRETLRKFILINLHWL</sequence>
<dbReference type="RefSeq" id="WP_274691764.1">
    <property type="nucleotide sequence ID" value="NZ_JAPMOU010000064.1"/>
</dbReference>